<gene>
    <name evidence="2" type="ORF">SOCE26_093410</name>
</gene>
<feature type="region of interest" description="Disordered" evidence="1">
    <location>
        <begin position="1"/>
        <end position="24"/>
    </location>
</feature>
<evidence type="ECO:0000313" key="2">
    <source>
        <dbReference type="EMBL" id="AUX47817.1"/>
    </source>
</evidence>
<dbReference type="InterPro" id="IPR016181">
    <property type="entry name" value="Acyl_CoA_acyltransferase"/>
</dbReference>
<dbReference type="Proteomes" id="UP000238348">
    <property type="component" value="Chromosome"/>
</dbReference>
<evidence type="ECO:0008006" key="4">
    <source>
        <dbReference type="Google" id="ProtNLM"/>
    </source>
</evidence>
<organism evidence="2 3">
    <name type="scientific">Sorangium cellulosum</name>
    <name type="common">Polyangium cellulosum</name>
    <dbReference type="NCBI Taxonomy" id="56"/>
    <lineage>
        <taxon>Bacteria</taxon>
        <taxon>Pseudomonadati</taxon>
        <taxon>Myxococcota</taxon>
        <taxon>Polyangia</taxon>
        <taxon>Polyangiales</taxon>
        <taxon>Polyangiaceae</taxon>
        <taxon>Sorangium</taxon>
    </lineage>
</organism>
<dbReference type="EMBL" id="CP012673">
    <property type="protein sequence ID" value="AUX47817.1"/>
    <property type="molecule type" value="Genomic_DNA"/>
</dbReference>
<sequence>MTAGGRGAARAPRAEETSPVSARQATVEDIDAIMRVEEDWPEDQRASRETMLVRLGKFREGFWVFEQAGAIIGTLTSCPIRYEPSGQKAFKSWDEVTNRGELPDIDLATANALYLVSGTLKREARGGRTYALLIETPVALAERLGLEYVVAGAKIPGYDAYCRRHGEIDARDYAFLKLNGSFVDPFLEMYRGYGFTVPDRDHVVKDFYPDIPSRNYGAIVVRKLDRSGRHDAP</sequence>
<name>A0A2L0F8H4_SORCE</name>
<evidence type="ECO:0000256" key="1">
    <source>
        <dbReference type="SAM" id="MobiDB-lite"/>
    </source>
</evidence>
<protein>
    <recommendedName>
        <fullName evidence="4">N-acetyltransferase domain-containing protein</fullName>
    </recommendedName>
</protein>
<dbReference type="SUPFAM" id="SSF55729">
    <property type="entry name" value="Acyl-CoA N-acyltransferases (Nat)"/>
    <property type="match status" value="1"/>
</dbReference>
<dbReference type="Gene3D" id="3.40.630.30">
    <property type="match status" value="1"/>
</dbReference>
<proteinExistence type="predicted"/>
<accession>A0A2L0F8H4</accession>
<evidence type="ECO:0000313" key="3">
    <source>
        <dbReference type="Proteomes" id="UP000238348"/>
    </source>
</evidence>
<reference evidence="2 3" key="1">
    <citation type="submission" date="2015-09" db="EMBL/GenBank/DDBJ databases">
        <title>Sorangium comparison.</title>
        <authorList>
            <person name="Zaburannyi N."/>
            <person name="Bunk B."/>
            <person name="Overmann J."/>
            <person name="Mueller R."/>
        </authorList>
    </citation>
    <scope>NUCLEOTIDE SEQUENCE [LARGE SCALE GENOMIC DNA]</scope>
    <source>
        <strain evidence="2 3">So ce26</strain>
    </source>
</reference>
<dbReference type="AlphaFoldDB" id="A0A2L0F8H4"/>